<dbReference type="AlphaFoldDB" id="A0A1H2QGE1"/>
<sequence length="136" mass="15641">MSTFIPITAEDRRRLWHPRGTLCAVCRQPTRGFGWFDPHRSKRPRPSVWFCSMSCQSFWTRLAREHFAMVDLTEEERAAITATMKRVALLMDEIGWATPLADLTEAQVRALIEDAVEGFREAMSDIARAQTPEVPF</sequence>
<name>A0A1H2QGE1_9RHOB</name>
<evidence type="ECO:0000313" key="2">
    <source>
        <dbReference type="Proteomes" id="UP000182944"/>
    </source>
</evidence>
<gene>
    <name evidence="1" type="ORF">SAMN05444276_10124</name>
</gene>
<dbReference type="EMBL" id="FNNA01000001">
    <property type="protein sequence ID" value="SDW06221.1"/>
    <property type="molecule type" value="Genomic_DNA"/>
</dbReference>
<dbReference type="Pfam" id="PF20121">
    <property type="entry name" value="DUF6511"/>
    <property type="match status" value="1"/>
</dbReference>
<dbReference type="Proteomes" id="UP000182944">
    <property type="component" value="Unassembled WGS sequence"/>
</dbReference>
<protein>
    <submittedName>
        <fullName evidence="1">Uncharacterized protein</fullName>
    </submittedName>
</protein>
<keyword evidence="2" id="KW-1185">Reference proteome</keyword>
<evidence type="ECO:0000313" key="1">
    <source>
        <dbReference type="EMBL" id="SDW06221.1"/>
    </source>
</evidence>
<dbReference type="STRING" id="1545044.SAMN05444276_10124"/>
<reference evidence="2" key="1">
    <citation type="submission" date="2016-10" db="EMBL/GenBank/DDBJ databases">
        <authorList>
            <person name="Varghese N."/>
            <person name="Submissions S."/>
        </authorList>
    </citation>
    <scope>NUCLEOTIDE SEQUENCE [LARGE SCALE GENOMIC DNA]</scope>
    <source>
        <strain evidence="2">DSM 29303</strain>
    </source>
</reference>
<accession>A0A1H2QGE1</accession>
<proteinExistence type="predicted"/>
<dbReference type="InterPro" id="IPR045422">
    <property type="entry name" value="DUF6511"/>
</dbReference>
<organism evidence="1 2">
    <name type="scientific">Paracoccus sanguinis</name>
    <dbReference type="NCBI Taxonomy" id="1545044"/>
    <lineage>
        <taxon>Bacteria</taxon>
        <taxon>Pseudomonadati</taxon>
        <taxon>Pseudomonadota</taxon>
        <taxon>Alphaproteobacteria</taxon>
        <taxon>Rhodobacterales</taxon>
        <taxon>Paracoccaceae</taxon>
        <taxon>Paracoccus</taxon>
    </lineage>
</organism>